<keyword evidence="2" id="KW-1133">Transmembrane helix</keyword>
<keyword evidence="4" id="KW-1185">Reference proteome</keyword>
<evidence type="ECO:0000313" key="4">
    <source>
        <dbReference type="Proteomes" id="UP000510647"/>
    </source>
</evidence>
<name>A0A7H9I016_9SACH</name>
<protein>
    <submittedName>
        <fullName evidence="3">Uncharacterized protein</fullName>
    </submittedName>
</protein>
<dbReference type="EMBL" id="CP059274">
    <property type="protein sequence ID" value="QLQ82527.1"/>
    <property type="molecule type" value="Genomic_DNA"/>
</dbReference>
<feature type="compositionally biased region" description="Basic and acidic residues" evidence="1">
    <location>
        <begin position="307"/>
        <end position="319"/>
    </location>
</feature>
<dbReference type="Proteomes" id="UP000510647">
    <property type="component" value="Chromosome 8"/>
</dbReference>
<evidence type="ECO:0000256" key="1">
    <source>
        <dbReference type="SAM" id="MobiDB-lite"/>
    </source>
</evidence>
<dbReference type="OrthoDB" id="4069321at2759"/>
<feature type="transmembrane region" description="Helical" evidence="2">
    <location>
        <begin position="14"/>
        <end position="36"/>
    </location>
</feature>
<gene>
    <name evidence="3" type="ORF">HG537_0H02890</name>
</gene>
<evidence type="ECO:0000313" key="3">
    <source>
        <dbReference type="EMBL" id="QLQ82527.1"/>
    </source>
</evidence>
<feature type="transmembrane region" description="Helical" evidence="2">
    <location>
        <begin position="109"/>
        <end position="131"/>
    </location>
</feature>
<sequence length="319" mass="36104">MGGVSSLLQICKDLGLLVASTVGFCAALLFTLTWNIAHMVQRFFISKVYSLFYAFIWSPCFIIASNTLQLIFLPINIPLRILVGTTMQRIIVQANSWTNGYVLTTISQYALVLIVFGVTLGGICGACLGVIHSVTKVPKVVVDIPILFWKRIPAVLRYTRNLLLPKAGSELRTYVPEDIRIPTPSPSIPPSEIMEPLFTDMPQTRNSRFSKTMWQRNSTSSKESVLERASKLPSDFFQQKTTLSDLRSEQPQFYYQSPAQSPRNVTQDDSSHSSTNIWDRYDELPTTLRTEGGMSTLYSRRPFTFPEKGERESTNRLRR</sequence>
<organism evidence="3 4">
    <name type="scientific">Torulaspora globosa</name>
    <dbReference type="NCBI Taxonomy" id="48254"/>
    <lineage>
        <taxon>Eukaryota</taxon>
        <taxon>Fungi</taxon>
        <taxon>Dikarya</taxon>
        <taxon>Ascomycota</taxon>
        <taxon>Saccharomycotina</taxon>
        <taxon>Saccharomycetes</taxon>
        <taxon>Saccharomycetales</taxon>
        <taxon>Saccharomycetaceae</taxon>
        <taxon>Torulaspora</taxon>
    </lineage>
</organism>
<keyword evidence="2" id="KW-0472">Membrane</keyword>
<dbReference type="AlphaFoldDB" id="A0A7H9I016"/>
<feature type="transmembrane region" description="Helical" evidence="2">
    <location>
        <begin position="48"/>
        <end position="72"/>
    </location>
</feature>
<accession>A0A7H9I016</accession>
<keyword evidence="2" id="KW-0812">Transmembrane</keyword>
<proteinExistence type="predicted"/>
<evidence type="ECO:0000256" key="2">
    <source>
        <dbReference type="SAM" id="Phobius"/>
    </source>
</evidence>
<feature type="region of interest" description="Disordered" evidence="1">
    <location>
        <begin position="254"/>
        <end position="319"/>
    </location>
</feature>
<reference evidence="3 4" key="1">
    <citation type="submission" date="2020-06" db="EMBL/GenBank/DDBJ databases">
        <title>The yeast mating-type switching endonuclease HO is a domesticated member of an unorthodox homing genetic element family.</title>
        <authorList>
            <person name="Coughlan A.Y."/>
            <person name="Lombardi L."/>
            <person name="Braun-Galleani S."/>
            <person name="Martos A.R."/>
            <person name="Galeote V."/>
            <person name="Bigey F."/>
            <person name="Dequin S."/>
            <person name="Byrne K.P."/>
            <person name="Wolfe K.H."/>
        </authorList>
    </citation>
    <scope>NUCLEOTIDE SEQUENCE [LARGE SCALE GENOMIC DNA]</scope>
    <source>
        <strain evidence="3 4">CBS2947</strain>
    </source>
</reference>
<feature type="compositionally biased region" description="Polar residues" evidence="1">
    <location>
        <begin position="254"/>
        <end position="277"/>
    </location>
</feature>